<keyword evidence="4" id="KW-0963">Cytoplasm</keyword>
<keyword evidence="5" id="KW-0472">Membrane</keyword>
<organism evidence="10">
    <name type="scientific">Culicoides sonorensis</name>
    <name type="common">Biting midge</name>
    <dbReference type="NCBI Taxonomy" id="179676"/>
    <lineage>
        <taxon>Eukaryota</taxon>
        <taxon>Metazoa</taxon>
        <taxon>Ecdysozoa</taxon>
        <taxon>Arthropoda</taxon>
        <taxon>Hexapoda</taxon>
        <taxon>Insecta</taxon>
        <taxon>Pterygota</taxon>
        <taxon>Neoptera</taxon>
        <taxon>Endopterygota</taxon>
        <taxon>Diptera</taxon>
        <taxon>Nematocera</taxon>
        <taxon>Chironomoidea</taxon>
        <taxon>Ceratopogonidae</taxon>
        <taxon>Ceratopogoninae</taxon>
        <taxon>Culicoides</taxon>
        <taxon>Monoculicoides</taxon>
    </lineage>
</organism>
<reference evidence="10" key="1">
    <citation type="submission" date="2018-07" db="EMBL/GenBank/DDBJ databases">
        <authorList>
            <person name="Quirk P.G."/>
            <person name="Krulwich T.A."/>
        </authorList>
    </citation>
    <scope>NUCLEOTIDE SEQUENCE</scope>
</reference>
<evidence type="ECO:0000256" key="2">
    <source>
        <dbReference type="ARBA" id="ARBA00004496"/>
    </source>
</evidence>
<dbReference type="VEuPathDB" id="VectorBase:CSON005851"/>
<evidence type="ECO:0000256" key="3">
    <source>
        <dbReference type="ARBA" id="ARBA00022468"/>
    </source>
</evidence>
<dbReference type="FunFam" id="1.10.10.750:FF:000007">
    <property type="entry name" value="TBC1 domain family member"/>
    <property type="match status" value="1"/>
</dbReference>
<dbReference type="FunFam" id="1.10.8.270:FF:000019">
    <property type="entry name" value="TBC1 domain family member 13"/>
    <property type="match status" value="1"/>
</dbReference>
<evidence type="ECO:0000256" key="1">
    <source>
        <dbReference type="ARBA" id="ARBA00004370"/>
    </source>
</evidence>
<dbReference type="GO" id="GO:0016020">
    <property type="term" value="C:membrane"/>
    <property type="evidence" value="ECO:0007669"/>
    <property type="project" value="UniProtKB-SubCell"/>
</dbReference>
<dbReference type="PANTHER" id="PTHR22957">
    <property type="entry name" value="TBC1 DOMAIN FAMILY MEMBER GTPASE-ACTIVATING PROTEIN"/>
    <property type="match status" value="1"/>
</dbReference>
<name>A0A336M0R4_CULSO</name>
<evidence type="ECO:0000256" key="7">
    <source>
        <dbReference type="ARBA" id="ARBA00064536"/>
    </source>
</evidence>
<dbReference type="InterPro" id="IPR000195">
    <property type="entry name" value="Rab-GAP-TBC_dom"/>
</dbReference>
<evidence type="ECO:0000256" key="5">
    <source>
        <dbReference type="ARBA" id="ARBA00023136"/>
    </source>
</evidence>
<comment type="subcellular location">
    <subcellularLocation>
        <location evidence="2">Cytoplasm</location>
    </subcellularLocation>
    <subcellularLocation>
        <location evidence="1">Membrane</location>
    </subcellularLocation>
</comment>
<evidence type="ECO:0000256" key="4">
    <source>
        <dbReference type="ARBA" id="ARBA00022490"/>
    </source>
</evidence>
<evidence type="ECO:0000256" key="8">
    <source>
        <dbReference type="ARBA" id="ARBA00067477"/>
    </source>
</evidence>
<dbReference type="Gene3D" id="1.10.10.750">
    <property type="entry name" value="Ypt/Rab-GAP domain of gyp1p, domain 1"/>
    <property type="match status" value="1"/>
</dbReference>
<protein>
    <recommendedName>
        <fullName evidence="8">TBC1 domain family member 13</fullName>
    </recommendedName>
</protein>
<feature type="domain" description="Rab-GAP TBC" evidence="9">
    <location>
        <begin position="35"/>
        <end position="332"/>
    </location>
</feature>
<accession>A0A336M0R4</accession>
<dbReference type="Pfam" id="PF00566">
    <property type="entry name" value="RabGAP-TBC"/>
    <property type="match status" value="1"/>
</dbReference>
<evidence type="ECO:0000313" key="10">
    <source>
        <dbReference type="EMBL" id="SSX22017.1"/>
    </source>
</evidence>
<gene>
    <name evidence="10" type="primary">CSON005851</name>
</gene>
<proteinExistence type="predicted"/>
<dbReference type="EMBL" id="UFQT01000224">
    <property type="protein sequence ID" value="SSX22017.1"/>
    <property type="molecule type" value="Genomic_DNA"/>
</dbReference>
<evidence type="ECO:0000259" key="9">
    <source>
        <dbReference type="PROSITE" id="PS50086"/>
    </source>
</evidence>
<dbReference type="Gene3D" id="1.10.472.80">
    <property type="entry name" value="Ypt/Rab-GAP domain of gyp1p, domain 3"/>
    <property type="match status" value="1"/>
</dbReference>
<dbReference type="GO" id="GO:0005096">
    <property type="term" value="F:GTPase activator activity"/>
    <property type="evidence" value="ECO:0007669"/>
    <property type="project" value="UniProtKB-KW"/>
</dbReference>
<dbReference type="PROSITE" id="PS50086">
    <property type="entry name" value="TBC_RABGAP"/>
    <property type="match status" value="1"/>
</dbReference>
<dbReference type="FunFam" id="1.10.472.80:FF:000009">
    <property type="entry name" value="TBC1 domain family member 13"/>
    <property type="match status" value="1"/>
</dbReference>
<dbReference type="SMART" id="SM00164">
    <property type="entry name" value="TBC"/>
    <property type="match status" value="1"/>
</dbReference>
<comment type="function">
    <text evidence="6">Acts as a GTPase-activating protein for RAB35. Together with RAB35 may be involved in regulation of insulin-induced glucose transporter SLC2A4/GLUT4 translocation to the plasma membrane in adipocytes.</text>
</comment>
<evidence type="ECO:0000256" key="6">
    <source>
        <dbReference type="ARBA" id="ARBA00059763"/>
    </source>
</evidence>
<dbReference type="AlphaFoldDB" id="A0A336M0R4"/>
<dbReference type="GO" id="GO:0006886">
    <property type="term" value="P:intracellular protein transport"/>
    <property type="evidence" value="ECO:0007669"/>
    <property type="project" value="TreeGrafter"/>
</dbReference>
<sequence>MSIYKQRVREFERVLECPVINLKELRTLCFNGIPDDSYAFRSLCWKLLLGYLPENRSKWKSTLQSKRECYRQLLDEMITPPGEMDKNQCLDHPLSEGPESSWSNYFKDNEVLLQIDKDVRRLCPDISFFQQPTEFPCETVVNSNNERRLHKRVAPSQLNSANVERKGLGMTKINLVLKRSVQTYEAMEEGSEAHWEVVERILFIYAKLNPGQSYVQGMNEIIGPIYYVFASDPDSEYREYAEADCFFCFTSVMSEIRDFFIKTLDESESGIKGMMAKLLSLLKEKDIDVWQRLRDQDLFPQYYSFRWITLLLSQEFPLPDVVRIWDSLFADEHRYNFLIKVCCAMIVLLREQILEGDFGTNVKILQNFPSMDVNHVLSKASTL</sequence>
<comment type="subunit">
    <text evidence="7">Interacts with RAB1A and RAB10; in a GTP-dependent manner.</text>
</comment>
<dbReference type="Gene3D" id="1.10.8.270">
    <property type="entry name" value="putative rabgap domain of human tbc1 domain family member 14 like domains"/>
    <property type="match status" value="1"/>
</dbReference>
<dbReference type="GO" id="GO:0005737">
    <property type="term" value="C:cytoplasm"/>
    <property type="evidence" value="ECO:0007669"/>
    <property type="project" value="UniProtKB-SubCell"/>
</dbReference>
<keyword evidence="3" id="KW-0343">GTPase activation</keyword>
<dbReference type="OMA" id="TEFPCEE"/>
<dbReference type="InterPro" id="IPR035969">
    <property type="entry name" value="Rab-GAP_TBC_sf"/>
</dbReference>
<dbReference type="SUPFAM" id="SSF47923">
    <property type="entry name" value="Ypt/Rab-GAP domain of gyp1p"/>
    <property type="match status" value="2"/>
</dbReference>
<dbReference type="PANTHER" id="PTHR22957:SF27">
    <property type="entry name" value="TBC1 DOMAIN FAMILY MEMBER 13"/>
    <property type="match status" value="1"/>
</dbReference>